<keyword evidence="3 12" id="KW-0813">Transport</keyword>
<keyword evidence="11" id="KW-0066">ATP synthesis</keyword>
<dbReference type="EMBL" id="KU904482">
    <property type="protein sequence ID" value="AOW70965.1"/>
    <property type="molecule type" value="Genomic_DNA"/>
</dbReference>
<dbReference type="Pfam" id="PF00895">
    <property type="entry name" value="ATP-synt_8"/>
    <property type="match status" value="1"/>
</dbReference>
<keyword evidence="4 12" id="KW-0138">CF(0)</keyword>
<evidence type="ECO:0000256" key="2">
    <source>
        <dbReference type="ARBA" id="ARBA00008892"/>
    </source>
</evidence>
<keyword evidence="6 12" id="KW-0375">Hydrogen ion transport</keyword>
<keyword evidence="5 12" id="KW-0812">Transmembrane</keyword>
<evidence type="ECO:0000256" key="6">
    <source>
        <dbReference type="ARBA" id="ARBA00022781"/>
    </source>
</evidence>
<evidence type="ECO:0000313" key="14">
    <source>
        <dbReference type="EMBL" id="AOW70965.1"/>
    </source>
</evidence>
<evidence type="ECO:0000256" key="9">
    <source>
        <dbReference type="ARBA" id="ARBA00023128"/>
    </source>
</evidence>
<dbReference type="GO" id="GO:0045259">
    <property type="term" value="C:proton-transporting ATP synthase complex"/>
    <property type="evidence" value="ECO:0007669"/>
    <property type="project" value="UniProtKB-KW"/>
</dbReference>
<dbReference type="PANTHER" id="PTHR39937:SF1">
    <property type="entry name" value="ATP SYNTHASE PROTEIN 8"/>
    <property type="match status" value="1"/>
</dbReference>
<comment type="similarity">
    <text evidence="2 12">Belongs to the ATPase protein 8 family.</text>
</comment>
<evidence type="ECO:0000256" key="12">
    <source>
        <dbReference type="RuleBase" id="RU003661"/>
    </source>
</evidence>
<sequence>MPQLNPGPWFTILLMSWMIFLALMMLKTMSFKDMNYPTSPSLNTTSPKPWNWPWF</sequence>
<dbReference type="PANTHER" id="PTHR39937">
    <property type="entry name" value="ATP SYNTHASE PROTEIN 8"/>
    <property type="match status" value="1"/>
</dbReference>
<evidence type="ECO:0000256" key="3">
    <source>
        <dbReference type="ARBA" id="ARBA00022448"/>
    </source>
</evidence>
<geneLocation type="mitochondrion" evidence="14"/>
<dbReference type="InterPro" id="IPR001421">
    <property type="entry name" value="ATP8_metazoa"/>
</dbReference>
<keyword evidence="7 13" id="KW-1133">Transmembrane helix</keyword>
<dbReference type="GO" id="GO:0015078">
    <property type="term" value="F:proton transmembrane transporter activity"/>
    <property type="evidence" value="ECO:0007669"/>
    <property type="project" value="InterPro"/>
</dbReference>
<evidence type="ECO:0000256" key="8">
    <source>
        <dbReference type="ARBA" id="ARBA00023065"/>
    </source>
</evidence>
<reference evidence="14" key="1">
    <citation type="submission" date="2016-03" db="EMBL/GenBank/DDBJ databases">
        <title>mtDNA species identification for the South Texas siren.</title>
        <authorList>
            <person name="LaFortune T.C."/>
            <person name="Kline R.J."/>
        </authorList>
    </citation>
    <scope>NUCLEOTIDE SEQUENCE</scope>
    <source>
        <strain evidence="14">2</strain>
    </source>
</reference>
<comment type="subcellular location">
    <subcellularLocation>
        <location evidence="1 12">Mitochondrion membrane</location>
        <topology evidence="1 12">Single-pass membrane protein</topology>
    </subcellularLocation>
</comment>
<evidence type="ECO:0000256" key="7">
    <source>
        <dbReference type="ARBA" id="ARBA00022989"/>
    </source>
</evidence>
<dbReference type="GO" id="GO:0031966">
    <property type="term" value="C:mitochondrial membrane"/>
    <property type="evidence" value="ECO:0007669"/>
    <property type="project" value="UniProtKB-SubCell"/>
</dbReference>
<name>A0A343A0D2_SIRIN</name>
<evidence type="ECO:0000256" key="4">
    <source>
        <dbReference type="ARBA" id="ARBA00022547"/>
    </source>
</evidence>
<dbReference type="GO" id="GO:0015986">
    <property type="term" value="P:proton motive force-driven ATP synthesis"/>
    <property type="evidence" value="ECO:0007669"/>
    <property type="project" value="InterPro"/>
</dbReference>
<gene>
    <name evidence="14" type="primary">ATP8</name>
</gene>
<keyword evidence="9 12" id="KW-0496">Mitochondrion</keyword>
<dbReference type="AlphaFoldDB" id="A0A343A0D2"/>
<proteinExistence type="inferred from homology"/>
<evidence type="ECO:0000256" key="11">
    <source>
        <dbReference type="ARBA" id="ARBA00023310"/>
    </source>
</evidence>
<evidence type="ECO:0000256" key="5">
    <source>
        <dbReference type="ARBA" id="ARBA00022692"/>
    </source>
</evidence>
<accession>A0A343A0D2</accession>
<evidence type="ECO:0000256" key="10">
    <source>
        <dbReference type="ARBA" id="ARBA00023136"/>
    </source>
</evidence>
<keyword evidence="8 12" id="KW-0406">Ion transport</keyword>
<evidence type="ECO:0000256" key="1">
    <source>
        <dbReference type="ARBA" id="ARBA00004304"/>
    </source>
</evidence>
<feature type="transmembrane region" description="Helical" evidence="13">
    <location>
        <begin position="6"/>
        <end position="26"/>
    </location>
</feature>
<dbReference type="InterPro" id="IPR050635">
    <property type="entry name" value="ATPase_protein_8"/>
</dbReference>
<evidence type="ECO:0000256" key="13">
    <source>
        <dbReference type="SAM" id="Phobius"/>
    </source>
</evidence>
<keyword evidence="10 13" id="KW-0472">Membrane</keyword>
<protein>
    <recommendedName>
        <fullName evidence="12">ATP synthase complex subunit 8</fullName>
    </recommendedName>
</protein>
<organism evidence="14">
    <name type="scientific">Siren intermedia texana</name>
    <name type="common">Rio Grande lesser siren</name>
    <dbReference type="NCBI Taxonomy" id="1303107"/>
    <lineage>
        <taxon>Eukaryota</taxon>
        <taxon>Metazoa</taxon>
        <taxon>Chordata</taxon>
        <taxon>Craniata</taxon>
        <taxon>Vertebrata</taxon>
        <taxon>Euteleostomi</taxon>
        <taxon>Amphibia</taxon>
        <taxon>Batrachia</taxon>
        <taxon>Caudata</taxon>
        <taxon>Sirenoidea</taxon>
        <taxon>Sirenidae</taxon>
        <taxon>Siren</taxon>
    </lineage>
</organism>